<sequence>MPKLEEMVAMMSNPHSTTFITSQSHTFSEPPFINTVHSSCIDATVLSSELGTILDDLPMEVNDIFLETEPSMASNIHDGTSPFHSLALSTTPKSPFVDSDNSSCADPTVVLSELGTIHDDLPMEVNDIFMLEKSLHNIYFIYVLTTTPNTPTPGPTTDPCHHPHP</sequence>
<keyword evidence="2" id="KW-1185">Reference proteome</keyword>
<evidence type="ECO:0000313" key="2">
    <source>
        <dbReference type="Proteomes" id="UP000242287"/>
    </source>
</evidence>
<dbReference type="Proteomes" id="UP000242287">
    <property type="component" value="Unassembled WGS sequence"/>
</dbReference>
<protein>
    <submittedName>
        <fullName evidence="1">Uncharacterized protein</fullName>
    </submittedName>
</protein>
<organism evidence="1 2">
    <name type="scientific">Amanita thiersii Skay4041</name>
    <dbReference type="NCBI Taxonomy" id="703135"/>
    <lineage>
        <taxon>Eukaryota</taxon>
        <taxon>Fungi</taxon>
        <taxon>Dikarya</taxon>
        <taxon>Basidiomycota</taxon>
        <taxon>Agaricomycotina</taxon>
        <taxon>Agaricomycetes</taxon>
        <taxon>Agaricomycetidae</taxon>
        <taxon>Agaricales</taxon>
        <taxon>Pluteineae</taxon>
        <taxon>Amanitaceae</taxon>
        <taxon>Amanita</taxon>
    </lineage>
</organism>
<dbReference type="EMBL" id="KZ302574">
    <property type="protein sequence ID" value="PFH45084.1"/>
    <property type="molecule type" value="Genomic_DNA"/>
</dbReference>
<reference evidence="1 2" key="1">
    <citation type="submission" date="2014-02" db="EMBL/GenBank/DDBJ databases">
        <title>Transposable element dynamics among asymbiotic and ectomycorrhizal Amanita fungi.</title>
        <authorList>
            <consortium name="DOE Joint Genome Institute"/>
            <person name="Hess J."/>
            <person name="Skrede I."/>
            <person name="Wolfe B."/>
            <person name="LaButti K."/>
            <person name="Ohm R.A."/>
            <person name="Grigoriev I.V."/>
            <person name="Pringle A."/>
        </authorList>
    </citation>
    <scope>NUCLEOTIDE SEQUENCE [LARGE SCALE GENOMIC DNA]</scope>
    <source>
        <strain evidence="1 2">SKay4041</strain>
    </source>
</reference>
<gene>
    <name evidence="1" type="ORF">AMATHDRAFT_10053</name>
</gene>
<dbReference type="AlphaFoldDB" id="A0A2A9N819"/>
<name>A0A2A9N819_9AGAR</name>
<evidence type="ECO:0000313" key="1">
    <source>
        <dbReference type="EMBL" id="PFH45084.1"/>
    </source>
</evidence>
<accession>A0A2A9N819</accession>
<proteinExistence type="predicted"/>